<dbReference type="GO" id="GO:0008081">
    <property type="term" value="F:phosphoric diester hydrolase activity"/>
    <property type="evidence" value="ECO:0007669"/>
    <property type="project" value="TreeGrafter"/>
</dbReference>
<comment type="cofactor">
    <cofactor evidence="7">
        <name>Mg(2+)</name>
        <dbReference type="ChEBI" id="CHEBI:18420"/>
    </cofactor>
    <cofactor evidence="7">
        <name>Mn(2+)</name>
        <dbReference type="ChEBI" id="CHEBI:29035"/>
    </cofactor>
    <text evidence="7">Probably binds two magnesium or manganese ions per subunit.</text>
</comment>
<dbReference type="PROSITE" id="PS51435">
    <property type="entry name" value="AP_NUCLEASE_F1_4"/>
    <property type="match status" value="1"/>
</dbReference>
<feature type="binding site" evidence="7">
    <location>
        <position position="151"/>
    </location>
    <ligand>
        <name>Mg(2+)</name>
        <dbReference type="ChEBI" id="CHEBI:18420"/>
        <label>1</label>
    </ligand>
</feature>
<keyword evidence="5 7" id="KW-0460">Magnesium</keyword>
<reference evidence="10 11" key="1">
    <citation type="submission" date="2017-09" db="EMBL/GenBank/DDBJ databases">
        <title>Depth-based differentiation of microbial function through sediment-hosted aquifers and enrichment of novel symbionts in the deep terrestrial subsurface.</title>
        <authorList>
            <person name="Probst A.J."/>
            <person name="Ladd B."/>
            <person name="Jarett J.K."/>
            <person name="Geller-Mcgrath D.E."/>
            <person name="Sieber C.M."/>
            <person name="Emerson J.B."/>
            <person name="Anantharaman K."/>
            <person name="Thomas B.C."/>
            <person name="Malmstrom R."/>
            <person name="Stieglmeier M."/>
            <person name="Klingl A."/>
            <person name="Woyke T."/>
            <person name="Ryan C.M."/>
            <person name="Banfield J.F."/>
        </authorList>
    </citation>
    <scope>NUCLEOTIDE SEQUENCE [LARGE SCALE GENOMIC DNA]</scope>
    <source>
        <strain evidence="10">CG10_big_fil_rev_8_21_14_0_10_45_14</strain>
    </source>
</reference>
<dbReference type="EMBL" id="PCYL01000005">
    <property type="protein sequence ID" value="PIR47112.1"/>
    <property type="molecule type" value="Genomic_DNA"/>
</dbReference>
<dbReference type="PANTHER" id="PTHR22748:SF6">
    <property type="entry name" value="DNA-(APURINIC OR APYRIMIDINIC SITE) ENDONUCLEASE"/>
    <property type="match status" value="1"/>
</dbReference>
<evidence type="ECO:0000256" key="2">
    <source>
        <dbReference type="ARBA" id="ARBA00007092"/>
    </source>
</evidence>
<dbReference type="GO" id="GO:0003906">
    <property type="term" value="F:DNA-(apurinic or apyrimidinic site) endonuclease activity"/>
    <property type="evidence" value="ECO:0007669"/>
    <property type="project" value="TreeGrafter"/>
</dbReference>
<evidence type="ECO:0000256" key="3">
    <source>
        <dbReference type="ARBA" id="ARBA00022723"/>
    </source>
</evidence>
<dbReference type="PANTHER" id="PTHR22748">
    <property type="entry name" value="AP ENDONUCLEASE"/>
    <property type="match status" value="1"/>
</dbReference>
<dbReference type="AlphaFoldDB" id="A0A2H0RKP4"/>
<feature type="active site" description="Proton acceptor" evidence="6">
    <location>
        <position position="249"/>
    </location>
</feature>
<feature type="site" description="Important for catalytic activity" evidence="8">
    <location>
        <position position="223"/>
    </location>
</feature>
<feature type="active site" evidence="6">
    <location>
        <position position="111"/>
    </location>
</feature>
<dbReference type="Proteomes" id="UP000230833">
    <property type="component" value="Unassembled WGS sequence"/>
</dbReference>
<evidence type="ECO:0000259" key="9">
    <source>
        <dbReference type="Pfam" id="PF03372"/>
    </source>
</evidence>
<dbReference type="InterPro" id="IPR020848">
    <property type="entry name" value="AP_endonuclease_F1_CS"/>
</dbReference>
<comment type="caution">
    <text evidence="10">The sequence shown here is derived from an EMBL/GenBank/DDBJ whole genome shotgun (WGS) entry which is preliminary data.</text>
</comment>
<dbReference type="GO" id="GO:0003677">
    <property type="term" value="F:DNA binding"/>
    <property type="evidence" value="ECO:0007669"/>
    <property type="project" value="InterPro"/>
</dbReference>
<feature type="binding site" evidence="7">
    <location>
        <position position="248"/>
    </location>
    <ligand>
        <name>Mg(2+)</name>
        <dbReference type="ChEBI" id="CHEBI:18420"/>
        <label>1</label>
    </ligand>
</feature>
<feature type="site" description="Interaction with DNA substrate" evidence="8">
    <location>
        <position position="249"/>
    </location>
</feature>
<feature type="site" description="Transition state stabilizer" evidence="8">
    <location>
        <position position="153"/>
    </location>
</feature>
<dbReference type="GO" id="GO:0046872">
    <property type="term" value="F:metal ion binding"/>
    <property type="evidence" value="ECO:0007669"/>
    <property type="project" value="UniProtKB-KW"/>
</dbReference>
<comment type="cofactor">
    <cofactor evidence="1">
        <name>Mn(2+)</name>
        <dbReference type="ChEBI" id="CHEBI:29035"/>
    </cofactor>
</comment>
<evidence type="ECO:0000313" key="10">
    <source>
        <dbReference type="EMBL" id="PIR47112.1"/>
    </source>
</evidence>
<feature type="binding site" evidence="7">
    <location>
        <position position="249"/>
    </location>
    <ligand>
        <name>Mg(2+)</name>
        <dbReference type="ChEBI" id="CHEBI:18420"/>
        <label>1</label>
    </ligand>
</feature>
<organism evidence="10 11">
    <name type="scientific">Candidatus Vogelbacteria bacterium CG10_big_fil_rev_8_21_14_0_10_45_14</name>
    <dbReference type="NCBI Taxonomy" id="1975042"/>
    <lineage>
        <taxon>Bacteria</taxon>
        <taxon>Candidatus Vogeliibacteriota</taxon>
    </lineage>
</organism>
<dbReference type="PROSITE" id="PS00727">
    <property type="entry name" value="AP_NUCLEASE_F1_2"/>
    <property type="match status" value="1"/>
</dbReference>
<accession>A0A2H0RKP4</accession>
<gene>
    <name evidence="10" type="primary">xth</name>
    <name evidence="10" type="ORF">COV07_00345</name>
</gene>
<feature type="active site" description="Proton donor/acceptor" evidence="6">
    <location>
        <position position="151"/>
    </location>
</feature>
<protein>
    <submittedName>
        <fullName evidence="10">Exodeoxyribonuclease III</fullName>
    </submittedName>
</protein>
<evidence type="ECO:0000256" key="6">
    <source>
        <dbReference type="PIRSR" id="PIRSR604808-1"/>
    </source>
</evidence>
<evidence type="ECO:0000256" key="1">
    <source>
        <dbReference type="ARBA" id="ARBA00001936"/>
    </source>
</evidence>
<name>A0A2H0RKP4_9BACT</name>
<dbReference type="GO" id="GO:0008311">
    <property type="term" value="F:double-stranded DNA 3'-5' DNA exonuclease activity"/>
    <property type="evidence" value="ECO:0007669"/>
    <property type="project" value="TreeGrafter"/>
</dbReference>
<dbReference type="GO" id="GO:0006284">
    <property type="term" value="P:base-excision repair"/>
    <property type="evidence" value="ECO:0007669"/>
    <property type="project" value="TreeGrafter"/>
</dbReference>
<feature type="binding site" evidence="7">
    <location>
        <position position="153"/>
    </location>
    <ligand>
        <name>Mg(2+)</name>
        <dbReference type="ChEBI" id="CHEBI:18420"/>
        <label>1</label>
    </ligand>
</feature>
<evidence type="ECO:0000313" key="11">
    <source>
        <dbReference type="Proteomes" id="UP000230833"/>
    </source>
</evidence>
<dbReference type="Pfam" id="PF03372">
    <property type="entry name" value="Exo_endo_phos"/>
    <property type="match status" value="1"/>
</dbReference>
<evidence type="ECO:0000256" key="8">
    <source>
        <dbReference type="PIRSR" id="PIRSR604808-3"/>
    </source>
</evidence>
<keyword evidence="4" id="KW-0378">Hydrolase</keyword>
<comment type="similarity">
    <text evidence="2">Belongs to the DNA repair enzymes AP/ExoA family.</text>
</comment>
<evidence type="ECO:0000256" key="4">
    <source>
        <dbReference type="ARBA" id="ARBA00022801"/>
    </source>
</evidence>
<dbReference type="InterPro" id="IPR004808">
    <property type="entry name" value="AP_endonuc_1"/>
</dbReference>
<sequence length="258" mass="29831">MKFLSWNVNGVRAVHRKGELLSWIKGEKADFYCLQETKAHREQLGDEILNIKGYTSLWNAPSNGKRGYSGVAIYAKETPQKIEDALDVADCDGEGRLLILHYPKFILVNCYFPKSDTYGARFDYKMSFYDAFLKKMEKMRRMGKSIIFCGDVNVAHEPIDLARPVPNEKSPGYLPEERGWVDEVIDAGYVDTFRHLYPAKKEAYTWWDMVTRARDRNVGWRIDYFFISQDLLPHLKTATIYSEKYGSDHCPTGITLNI</sequence>
<dbReference type="SUPFAM" id="SSF56219">
    <property type="entry name" value="DNase I-like"/>
    <property type="match status" value="1"/>
</dbReference>
<keyword evidence="3 7" id="KW-0479">Metal-binding</keyword>
<dbReference type="InterPro" id="IPR005135">
    <property type="entry name" value="Endo/exonuclease/phosphatase"/>
</dbReference>
<feature type="binding site" evidence="7">
    <location>
        <position position="36"/>
    </location>
    <ligand>
        <name>Mg(2+)</name>
        <dbReference type="ChEBI" id="CHEBI:18420"/>
        <label>1</label>
    </ligand>
</feature>
<proteinExistence type="inferred from homology"/>
<evidence type="ECO:0000256" key="5">
    <source>
        <dbReference type="ARBA" id="ARBA00022842"/>
    </source>
</evidence>
<feature type="domain" description="Endonuclease/exonuclease/phosphatase" evidence="9">
    <location>
        <begin position="4"/>
        <end position="249"/>
    </location>
</feature>
<dbReference type="NCBIfam" id="TIGR00633">
    <property type="entry name" value="xth"/>
    <property type="match status" value="1"/>
</dbReference>
<feature type="binding site" evidence="7">
    <location>
        <position position="7"/>
    </location>
    <ligand>
        <name>Mg(2+)</name>
        <dbReference type="ChEBI" id="CHEBI:18420"/>
        <label>1</label>
    </ligand>
</feature>
<dbReference type="InterPro" id="IPR036691">
    <property type="entry name" value="Endo/exonu/phosph_ase_sf"/>
</dbReference>
<keyword evidence="7" id="KW-0464">Manganese</keyword>
<dbReference type="NCBIfam" id="TIGR00195">
    <property type="entry name" value="exoDNase_III"/>
    <property type="match status" value="1"/>
</dbReference>
<evidence type="ECO:0000256" key="7">
    <source>
        <dbReference type="PIRSR" id="PIRSR604808-2"/>
    </source>
</evidence>
<dbReference type="Gene3D" id="3.60.10.10">
    <property type="entry name" value="Endonuclease/exonuclease/phosphatase"/>
    <property type="match status" value="1"/>
</dbReference>